<dbReference type="InterPro" id="IPR018702">
    <property type="entry name" value="DUF2207"/>
</dbReference>
<sequence>MTVTRIIRAFAALALAVAAVVAPASAVAASEPVAARAPGAAAHAAVQADVDDFSYASWDAIYEVGLDDDGRARMHVTETLVARFPDDDQNRGIVRGLPTTYEGADLDTRVLSVKDAEGAAVPYETDGEDGLLFVLTGDDDYVRGLTTYVIEYEMRDVILAADASRGARGEREGTPRVDEFYWDLLPLDSTQPIERFRADVVFDPAMSDRLTGSASCYTGFSGSTAECPIQGPAVDGGVATFRVESGERPPGDGVTVAIGFEPGTAVQPPARTPNPAADFAPFVAAIGAAGLSVGAWVSVSALQRRRRTATGIVVAQYDVPDSMPPLLAAAIVPGAKDAIPAEIVHLAVRGTLRIEEGGSPENPRLRRIPGSRIPDQLDVEALDALFLQANAGGVVDVPSASEAFAGRMGALEQSGKKAAESRGLTTTARSRGAAIMQWCAIAVAAVGVGLALWGVIGGRLSAVPALVVISFVIVLVLIGSFYSFAKHTMLTPEGARELEYLKGVEEFIRVADADRLRMLQSYRGAERRQDGTADVIHVYEHLLPYAMLFGMEKEWGDVLERAYSLEQRGPGWIGDPTSPYLGVYLSAFTSSSHAAATYTSPSAGTSSSSGGSFGGGFSGGGGGGGFSGGR</sequence>
<feature type="region of interest" description="Disordered" evidence="1">
    <location>
        <begin position="598"/>
        <end position="630"/>
    </location>
</feature>
<dbReference type="Pfam" id="PF20990">
    <property type="entry name" value="DUF2207_C"/>
    <property type="match status" value="1"/>
</dbReference>
<feature type="signal peptide" evidence="3">
    <location>
        <begin position="1"/>
        <end position="28"/>
    </location>
</feature>
<gene>
    <name evidence="6" type="ORF">ABS642_11220</name>
</gene>
<accession>A0AAU7VRP6</accession>
<dbReference type="EMBL" id="CP158357">
    <property type="protein sequence ID" value="XBX76488.1"/>
    <property type="molecule type" value="Genomic_DNA"/>
</dbReference>
<feature type="domain" description="DUF2207" evidence="4">
    <location>
        <begin position="63"/>
        <end position="260"/>
    </location>
</feature>
<organism evidence="6">
    <name type="scientific">Microbacterium sp. A8/3-1</name>
    <dbReference type="NCBI Taxonomy" id="3160749"/>
    <lineage>
        <taxon>Bacteria</taxon>
        <taxon>Bacillati</taxon>
        <taxon>Actinomycetota</taxon>
        <taxon>Actinomycetes</taxon>
        <taxon>Micrococcales</taxon>
        <taxon>Microbacteriaceae</taxon>
        <taxon>Microbacterium</taxon>
    </lineage>
</organism>
<reference evidence="6" key="1">
    <citation type="submission" date="2024-06" db="EMBL/GenBank/DDBJ databases">
        <title>Draft genome sequence of Microbacterium sp. strain A8/3-1, isolated from Oxytropis tragacanthoides Fisch. ex DC. Root nodules in the Altai region of Russia.</title>
        <authorList>
            <person name="Sazanova A."/>
            <person name="Guro P."/>
            <person name="Kuznetsova I."/>
            <person name="Belimov A."/>
            <person name="Safronova V."/>
        </authorList>
    </citation>
    <scope>NUCLEOTIDE SEQUENCE</scope>
    <source>
        <strain evidence="6">A8/3-1</strain>
    </source>
</reference>
<protein>
    <submittedName>
        <fullName evidence="6">DUF2207 domain-containing protein</fullName>
    </submittedName>
</protein>
<feature type="transmembrane region" description="Helical" evidence="2">
    <location>
        <begin position="279"/>
        <end position="299"/>
    </location>
</feature>
<dbReference type="InterPro" id="IPR048389">
    <property type="entry name" value="YciQ-like_C"/>
</dbReference>
<evidence type="ECO:0000256" key="1">
    <source>
        <dbReference type="SAM" id="MobiDB-lite"/>
    </source>
</evidence>
<keyword evidence="2" id="KW-1133">Transmembrane helix</keyword>
<feature type="transmembrane region" description="Helical" evidence="2">
    <location>
        <begin position="462"/>
        <end position="484"/>
    </location>
</feature>
<dbReference type="RefSeq" id="WP_350350132.1">
    <property type="nucleotide sequence ID" value="NZ_CP158357.1"/>
</dbReference>
<feature type="compositionally biased region" description="Gly residues" evidence="1">
    <location>
        <begin position="611"/>
        <end position="630"/>
    </location>
</feature>
<proteinExistence type="predicted"/>
<evidence type="ECO:0000259" key="5">
    <source>
        <dbReference type="Pfam" id="PF20990"/>
    </source>
</evidence>
<feature type="compositionally biased region" description="Low complexity" evidence="1">
    <location>
        <begin position="598"/>
        <end position="610"/>
    </location>
</feature>
<keyword evidence="2" id="KW-0812">Transmembrane</keyword>
<keyword evidence="3" id="KW-0732">Signal</keyword>
<name>A0AAU7VRP6_9MICO</name>
<dbReference type="Pfam" id="PF09972">
    <property type="entry name" value="DUF2207"/>
    <property type="match status" value="1"/>
</dbReference>
<feature type="domain" description="Predicted membrane protein YciQ-like C-terminal" evidence="5">
    <location>
        <begin position="316"/>
        <end position="557"/>
    </location>
</feature>
<evidence type="ECO:0000313" key="6">
    <source>
        <dbReference type="EMBL" id="XBX76488.1"/>
    </source>
</evidence>
<feature type="transmembrane region" description="Helical" evidence="2">
    <location>
        <begin position="438"/>
        <end position="456"/>
    </location>
</feature>
<evidence type="ECO:0000256" key="2">
    <source>
        <dbReference type="SAM" id="Phobius"/>
    </source>
</evidence>
<evidence type="ECO:0000256" key="3">
    <source>
        <dbReference type="SAM" id="SignalP"/>
    </source>
</evidence>
<dbReference type="AlphaFoldDB" id="A0AAU7VRP6"/>
<feature type="chain" id="PRO_5043470654" evidence="3">
    <location>
        <begin position="29"/>
        <end position="630"/>
    </location>
</feature>
<evidence type="ECO:0000259" key="4">
    <source>
        <dbReference type="Pfam" id="PF09972"/>
    </source>
</evidence>
<keyword evidence="2" id="KW-0472">Membrane</keyword>